<keyword evidence="2" id="KW-1185">Reference proteome</keyword>
<dbReference type="EMBL" id="QTKX01000003">
    <property type="protein sequence ID" value="MBS8266260.1"/>
    <property type="molecule type" value="Genomic_DNA"/>
</dbReference>
<dbReference type="AlphaFoldDB" id="A0A944GYY2"/>
<reference evidence="1 2" key="1">
    <citation type="journal article" date="2021" name="Microorganisms">
        <title>Bacterial Dimethylsulfoniopropionate Biosynthesis in the East China Sea.</title>
        <authorList>
            <person name="Liu J."/>
            <person name="Zhang Y."/>
            <person name="Liu J."/>
            <person name="Zhong H."/>
            <person name="Williams B.T."/>
            <person name="Zheng Y."/>
            <person name="Curson A.R.J."/>
            <person name="Sun C."/>
            <person name="Sun H."/>
            <person name="Song D."/>
            <person name="Wagner Mackenzie B."/>
            <person name="Bermejo Martinez A."/>
            <person name="Todd J.D."/>
            <person name="Zhang X.H."/>
        </authorList>
    </citation>
    <scope>NUCLEOTIDE SEQUENCE [LARGE SCALE GENOMIC DNA]</scope>
    <source>
        <strain evidence="1 2">ESS08</strain>
    </source>
</reference>
<evidence type="ECO:0000313" key="1">
    <source>
        <dbReference type="EMBL" id="MBS8266260.1"/>
    </source>
</evidence>
<name>A0A944GYY2_9BACI</name>
<comment type="caution">
    <text evidence="1">The sequence shown here is derived from an EMBL/GenBank/DDBJ whole genome shotgun (WGS) entry which is preliminary data.</text>
</comment>
<accession>A0A944GYY2</accession>
<dbReference type="Proteomes" id="UP000761411">
    <property type="component" value="Unassembled WGS sequence"/>
</dbReference>
<organism evidence="1 2">
    <name type="scientific">Mesobacillus boroniphilus</name>
    <dbReference type="NCBI Taxonomy" id="308892"/>
    <lineage>
        <taxon>Bacteria</taxon>
        <taxon>Bacillati</taxon>
        <taxon>Bacillota</taxon>
        <taxon>Bacilli</taxon>
        <taxon>Bacillales</taxon>
        <taxon>Bacillaceae</taxon>
        <taxon>Mesobacillus</taxon>
    </lineage>
</organism>
<gene>
    <name evidence="1" type="ORF">DYI25_17700</name>
</gene>
<proteinExistence type="predicted"/>
<protein>
    <submittedName>
        <fullName evidence="1">Uncharacterized protein</fullName>
    </submittedName>
</protein>
<evidence type="ECO:0000313" key="2">
    <source>
        <dbReference type="Proteomes" id="UP000761411"/>
    </source>
</evidence>
<sequence>MGDFFMQIRILVLLILSSFLVNGCLPTRNMNDPLPLSKMRTVITNKEILANNSYRHLNERKISSKTLELDSARWKAEVEPLIGQTNIFIFPFGSSVLPGDEKFSTLQDYRFTIFCSVGPDAYIPTAKRYALMDRVHIDGIALQQQKDITDRFFNSEEVIDEARYR</sequence>